<name>A0A392RCY0_9FABA</name>
<dbReference type="AlphaFoldDB" id="A0A392RCY0"/>
<dbReference type="EMBL" id="LXQA010206064">
    <property type="protein sequence ID" value="MCI33640.1"/>
    <property type="molecule type" value="Genomic_DNA"/>
</dbReference>
<evidence type="ECO:0000313" key="2">
    <source>
        <dbReference type="Proteomes" id="UP000265520"/>
    </source>
</evidence>
<feature type="non-terminal residue" evidence="1">
    <location>
        <position position="1"/>
    </location>
</feature>
<comment type="caution">
    <text evidence="1">The sequence shown here is derived from an EMBL/GenBank/DDBJ whole genome shotgun (WGS) entry which is preliminary data.</text>
</comment>
<dbReference type="Proteomes" id="UP000265520">
    <property type="component" value="Unassembled WGS sequence"/>
</dbReference>
<accession>A0A392RCY0</accession>
<sequence>IRIPLVLPFEKEDFKQFWKVKPVDEARYYQFESLYAGGVNLYKYVDPQGWTDFFIIKDTIFPHLVQSFYFNADVHTEKNLIISFVKGLELQLTPEVIGDILKIPCEGTKIYGSSWYDALQVKKNDLILEMFTKK</sequence>
<feature type="non-terminal residue" evidence="1">
    <location>
        <position position="134"/>
    </location>
</feature>
<protein>
    <submittedName>
        <fullName evidence="1">Uncharacterized protein</fullName>
    </submittedName>
</protein>
<reference evidence="1 2" key="1">
    <citation type="journal article" date="2018" name="Front. Plant Sci.">
        <title>Red Clover (Trifolium pratense) and Zigzag Clover (T. medium) - A Picture of Genomic Similarities and Differences.</title>
        <authorList>
            <person name="Dluhosova J."/>
            <person name="Istvanek J."/>
            <person name="Nedelnik J."/>
            <person name="Repkova J."/>
        </authorList>
    </citation>
    <scope>NUCLEOTIDE SEQUENCE [LARGE SCALE GENOMIC DNA]</scope>
    <source>
        <strain evidence="2">cv. 10/8</strain>
        <tissue evidence="1">Leaf</tissue>
    </source>
</reference>
<proteinExistence type="predicted"/>
<organism evidence="1 2">
    <name type="scientific">Trifolium medium</name>
    <dbReference type="NCBI Taxonomy" id="97028"/>
    <lineage>
        <taxon>Eukaryota</taxon>
        <taxon>Viridiplantae</taxon>
        <taxon>Streptophyta</taxon>
        <taxon>Embryophyta</taxon>
        <taxon>Tracheophyta</taxon>
        <taxon>Spermatophyta</taxon>
        <taxon>Magnoliopsida</taxon>
        <taxon>eudicotyledons</taxon>
        <taxon>Gunneridae</taxon>
        <taxon>Pentapetalae</taxon>
        <taxon>rosids</taxon>
        <taxon>fabids</taxon>
        <taxon>Fabales</taxon>
        <taxon>Fabaceae</taxon>
        <taxon>Papilionoideae</taxon>
        <taxon>50 kb inversion clade</taxon>
        <taxon>NPAAA clade</taxon>
        <taxon>Hologalegina</taxon>
        <taxon>IRL clade</taxon>
        <taxon>Trifolieae</taxon>
        <taxon>Trifolium</taxon>
    </lineage>
</organism>
<evidence type="ECO:0000313" key="1">
    <source>
        <dbReference type="EMBL" id="MCI33640.1"/>
    </source>
</evidence>
<keyword evidence="2" id="KW-1185">Reference proteome</keyword>